<feature type="domain" description="Glycine-rich" evidence="2">
    <location>
        <begin position="175"/>
        <end position="346"/>
    </location>
</feature>
<dbReference type="RefSeq" id="WP_146486227.1">
    <property type="nucleotide sequence ID" value="NZ_VIGX01000002.1"/>
</dbReference>
<dbReference type="EMBL" id="VIGX01000002">
    <property type="protein sequence ID" value="TWS30200.1"/>
    <property type="molecule type" value="Genomic_DNA"/>
</dbReference>
<feature type="region of interest" description="Disordered" evidence="1">
    <location>
        <begin position="241"/>
        <end position="350"/>
    </location>
</feature>
<keyword evidence="4" id="KW-1185">Reference proteome</keyword>
<proteinExistence type="predicted"/>
<organism evidence="3 4">
    <name type="scientific">Tsukamurella conjunctivitidis</name>
    <dbReference type="NCBI Taxonomy" id="2592068"/>
    <lineage>
        <taxon>Bacteria</taxon>
        <taxon>Bacillati</taxon>
        <taxon>Actinomycetota</taxon>
        <taxon>Actinomycetes</taxon>
        <taxon>Mycobacteriales</taxon>
        <taxon>Tsukamurellaceae</taxon>
        <taxon>Tsukamurella</taxon>
    </lineage>
</organism>
<sequence>MPWTPYPTGRLRAARLGWSPEGPPRETGGGVPGWDGVAQLIGTGTSIGDSAARVAMSSLGTATSIGDSAATVLAHLIGTGTPLSDSSATVLAHLAGTGTSLGDSAGRAAFPLTGIGTSLSDAAATILAHLQGTGISLGASAAAVLAHLAGGGTATGDGAAMSAFSAHAPARTDITATGAYTYNIPGWSRFIDQVIIGGAASGQTGSGAIGTAGKGGNAAIYVVRTLERGVDIPWSQSTITGTVGTGGAQAANSDNAAPNPGGDTTADWGSGSITSPGGSGTVASGQNGASSTTTTVAGQNYPSGAGGTGNAGAGSAPGGAGAGGNGGFFGSRTRGGPGGNGRASFYARQS</sequence>
<feature type="compositionally biased region" description="Polar residues" evidence="1">
    <location>
        <begin position="282"/>
        <end position="301"/>
    </location>
</feature>
<reference evidence="3 4" key="1">
    <citation type="submission" date="2019-06" db="EMBL/GenBank/DDBJ databases">
        <title>Tsukamurella conjunctivitidis sp. nov., Tsukamurella assacharolytica sp. nov. and Tsukamurella sputae sp. nov. isolated from patients with conjunctivitis, bacteraemia (lymphoma) and respiratory infection (sputum) in Hong Kong.</title>
        <authorList>
            <person name="Teng J.L.L."/>
            <person name="Lee H.H."/>
            <person name="Fong J.Y.H."/>
            <person name="Fok K.M.N."/>
            <person name="Lau S.K.P."/>
            <person name="Woo P.C.Y."/>
        </authorList>
    </citation>
    <scope>NUCLEOTIDE SEQUENCE [LARGE SCALE GENOMIC DNA]</scope>
    <source>
        <strain evidence="3 4">HKU72</strain>
    </source>
</reference>
<evidence type="ECO:0000313" key="4">
    <source>
        <dbReference type="Proteomes" id="UP000319375"/>
    </source>
</evidence>
<evidence type="ECO:0000259" key="2">
    <source>
        <dbReference type="Pfam" id="PF21722"/>
    </source>
</evidence>
<dbReference type="Proteomes" id="UP000319375">
    <property type="component" value="Unassembled WGS sequence"/>
</dbReference>
<feature type="compositionally biased region" description="Gly residues" evidence="1">
    <location>
        <begin position="304"/>
        <end position="341"/>
    </location>
</feature>
<dbReference type="InterPro" id="IPR049304">
    <property type="entry name" value="Gly_rich_dom"/>
</dbReference>
<dbReference type="AlphaFoldDB" id="A0A5C5S5X1"/>
<dbReference type="Pfam" id="PF21722">
    <property type="entry name" value="Gly_rich_2"/>
    <property type="match status" value="1"/>
</dbReference>
<gene>
    <name evidence="3" type="ORF">FK530_06735</name>
</gene>
<evidence type="ECO:0000256" key="1">
    <source>
        <dbReference type="SAM" id="MobiDB-lite"/>
    </source>
</evidence>
<evidence type="ECO:0000313" key="3">
    <source>
        <dbReference type="EMBL" id="TWS30200.1"/>
    </source>
</evidence>
<protein>
    <recommendedName>
        <fullName evidence="2">Glycine-rich domain-containing protein</fullName>
    </recommendedName>
</protein>
<accession>A0A5C5S5X1</accession>
<name>A0A5C5S5X1_9ACTN</name>
<comment type="caution">
    <text evidence="3">The sequence shown here is derived from an EMBL/GenBank/DDBJ whole genome shotgun (WGS) entry which is preliminary data.</text>
</comment>
<dbReference type="OrthoDB" id="4775655at2"/>